<dbReference type="GO" id="GO:0030490">
    <property type="term" value="P:maturation of SSU-rRNA"/>
    <property type="evidence" value="ECO:0007669"/>
    <property type="project" value="UniProtKB-UniRule"/>
</dbReference>
<evidence type="ECO:0000256" key="1">
    <source>
        <dbReference type="ARBA" id="ARBA00022517"/>
    </source>
</evidence>
<comment type="subcellular location">
    <subcellularLocation>
        <location evidence="2">Cytoplasm</location>
    </subcellularLocation>
</comment>
<sequence length="117" mass="13643">MNDRRIKGLEKEIARIIGTAILLEINNEKIKNLVTVYKVSLTKDARYVDVTFSLLDYNENINREKLLEDLNKVKGYFRKKLSQELSIRYVPEIRVFLDNSVEQGIKISNLIDKVINS</sequence>
<dbReference type="KEGG" id="sns:VC03_03695"/>
<dbReference type="InterPro" id="IPR000238">
    <property type="entry name" value="RbfA"/>
</dbReference>
<dbReference type="NCBIfam" id="TIGR00082">
    <property type="entry name" value="rbfA"/>
    <property type="match status" value="1"/>
</dbReference>
<dbReference type="Gene3D" id="3.30.300.20">
    <property type="match status" value="1"/>
</dbReference>
<comment type="subunit">
    <text evidence="2">Monomer. Binds 30S ribosomal subunits, but not 50S ribosomal subunits or 70S ribosomes.</text>
</comment>
<dbReference type="SUPFAM" id="SSF89919">
    <property type="entry name" value="Ribosome-binding factor A, RbfA"/>
    <property type="match status" value="1"/>
</dbReference>
<dbReference type="Pfam" id="PF02033">
    <property type="entry name" value="RBFA"/>
    <property type="match status" value="1"/>
</dbReference>
<dbReference type="STRING" id="187101.VC03_03695"/>
<keyword evidence="4" id="KW-1185">Reference proteome</keyword>
<dbReference type="PATRIC" id="fig|1069640.6.peg.729"/>
<evidence type="ECO:0000313" key="4">
    <source>
        <dbReference type="Proteomes" id="UP000033103"/>
    </source>
</evidence>
<dbReference type="OrthoDB" id="307788at2"/>
<dbReference type="PANTHER" id="PTHR33515">
    <property type="entry name" value="RIBOSOME-BINDING FACTOR A, CHLOROPLASTIC-RELATED"/>
    <property type="match status" value="1"/>
</dbReference>
<dbReference type="HAMAP" id="MF_00003">
    <property type="entry name" value="RbfA"/>
    <property type="match status" value="1"/>
</dbReference>
<dbReference type="PANTHER" id="PTHR33515:SF1">
    <property type="entry name" value="RIBOSOME-BINDING FACTOR A, CHLOROPLASTIC-RELATED"/>
    <property type="match status" value="1"/>
</dbReference>
<reference evidence="3 4" key="1">
    <citation type="journal article" date="2012" name="BMC Genomics">
        <title>Genomic sequence analysis and characterization of Sneathia amnii sp. nov.</title>
        <authorList>
            <consortium name="Vaginal Microbiome Consortium (additional members)"/>
            <person name="Harwich M.D.Jr."/>
            <person name="Serrano M.G."/>
            <person name="Fettweis J.M."/>
            <person name="Alves J.M."/>
            <person name="Reimers M.A."/>
            <person name="Buck G.A."/>
            <person name="Jefferson K.K."/>
        </authorList>
    </citation>
    <scope>NUCLEOTIDE SEQUENCE [LARGE SCALE GENOMIC DNA]</scope>
    <source>
        <strain evidence="3 4">SN35</strain>
    </source>
</reference>
<dbReference type="GO" id="GO:0043024">
    <property type="term" value="F:ribosomal small subunit binding"/>
    <property type="evidence" value="ECO:0007669"/>
    <property type="project" value="TreeGrafter"/>
</dbReference>
<dbReference type="HOGENOM" id="CLU_089475_6_3_0"/>
<accession>A0A0E3ZCI1</accession>
<evidence type="ECO:0000313" key="3">
    <source>
        <dbReference type="EMBL" id="AKC96147.1"/>
    </source>
</evidence>
<dbReference type="InterPro" id="IPR015946">
    <property type="entry name" value="KH_dom-like_a/b"/>
</dbReference>
<protein>
    <recommendedName>
        <fullName evidence="2">Ribosome-binding factor A</fullName>
    </recommendedName>
</protein>
<comment type="similarity">
    <text evidence="2">Belongs to the RbfA family.</text>
</comment>
<dbReference type="AlphaFoldDB" id="A0A0E3ZCI1"/>
<dbReference type="InterPro" id="IPR023799">
    <property type="entry name" value="RbfA_dom_sf"/>
</dbReference>
<dbReference type="GO" id="GO:0005829">
    <property type="term" value="C:cytosol"/>
    <property type="evidence" value="ECO:0007669"/>
    <property type="project" value="TreeGrafter"/>
</dbReference>
<gene>
    <name evidence="2" type="primary">rbfA</name>
    <name evidence="3" type="ORF">VC03_03695</name>
</gene>
<comment type="function">
    <text evidence="2">One of several proteins that assist in the late maturation steps of the functional core of the 30S ribosomal subunit. Associates with free 30S ribosomal subunits (but not with 30S subunits that are part of 70S ribosomes or polysomes). Required for efficient processing of 16S rRNA. May interact with the 5'-terminal helix region of 16S rRNA.</text>
</comment>
<proteinExistence type="inferred from homology"/>
<organism evidence="3 4">
    <name type="scientific">Sneathia vaginalis</name>
    <dbReference type="NCBI Taxonomy" id="187101"/>
    <lineage>
        <taxon>Bacteria</taxon>
        <taxon>Fusobacteriati</taxon>
        <taxon>Fusobacteriota</taxon>
        <taxon>Fusobacteriia</taxon>
        <taxon>Fusobacteriales</taxon>
        <taxon>Leptotrichiaceae</taxon>
        <taxon>Sneathia</taxon>
    </lineage>
</organism>
<keyword evidence="2" id="KW-0963">Cytoplasm</keyword>
<dbReference type="Proteomes" id="UP000033103">
    <property type="component" value="Chromosome"/>
</dbReference>
<keyword evidence="1 2" id="KW-0690">Ribosome biogenesis</keyword>
<name>A0A0E3ZCI1_9FUSO</name>
<evidence type="ECO:0000256" key="2">
    <source>
        <dbReference type="HAMAP-Rule" id="MF_00003"/>
    </source>
</evidence>
<dbReference type="EMBL" id="CP011280">
    <property type="protein sequence ID" value="AKC96147.1"/>
    <property type="molecule type" value="Genomic_DNA"/>
</dbReference>